<accession>A0A4C2A5X3</accession>
<evidence type="ECO:0000313" key="2">
    <source>
        <dbReference type="EMBL" id="GBP94673.1"/>
    </source>
</evidence>
<sequence>MLSITKHCTFSSCAARWRRRDGHVFVTKGPKEADGSRNDPNGSRIASTPSCFGSFRCGRNYDEGTLVRIPSAITKIKEHAFARSRSALSARRGATKLITPKNGHDVQNCRRRAAGTQSQEQGRAGGGSMESMKRGSDEKGKKVYDEK</sequence>
<feature type="compositionally biased region" description="Basic and acidic residues" evidence="1">
    <location>
        <begin position="131"/>
        <end position="147"/>
    </location>
</feature>
<organism evidence="2 3">
    <name type="scientific">Eumeta variegata</name>
    <name type="common">Bagworm moth</name>
    <name type="synonym">Eumeta japonica</name>
    <dbReference type="NCBI Taxonomy" id="151549"/>
    <lineage>
        <taxon>Eukaryota</taxon>
        <taxon>Metazoa</taxon>
        <taxon>Ecdysozoa</taxon>
        <taxon>Arthropoda</taxon>
        <taxon>Hexapoda</taxon>
        <taxon>Insecta</taxon>
        <taxon>Pterygota</taxon>
        <taxon>Neoptera</taxon>
        <taxon>Endopterygota</taxon>
        <taxon>Lepidoptera</taxon>
        <taxon>Glossata</taxon>
        <taxon>Ditrysia</taxon>
        <taxon>Tineoidea</taxon>
        <taxon>Psychidae</taxon>
        <taxon>Oiketicinae</taxon>
        <taxon>Eumeta</taxon>
    </lineage>
</organism>
<proteinExistence type="predicted"/>
<evidence type="ECO:0000313" key="3">
    <source>
        <dbReference type="Proteomes" id="UP000299102"/>
    </source>
</evidence>
<dbReference type="Proteomes" id="UP000299102">
    <property type="component" value="Unassembled WGS sequence"/>
</dbReference>
<name>A0A4C2A5X3_EUMVA</name>
<dbReference type="AlphaFoldDB" id="A0A4C2A5X3"/>
<protein>
    <submittedName>
        <fullName evidence="2">Uncharacterized protein</fullName>
    </submittedName>
</protein>
<dbReference type="EMBL" id="BGZK01002532">
    <property type="protein sequence ID" value="GBP94673.1"/>
    <property type="molecule type" value="Genomic_DNA"/>
</dbReference>
<keyword evidence="3" id="KW-1185">Reference proteome</keyword>
<feature type="region of interest" description="Disordered" evidence="1">
    <location>
        <begin position="92"/>
        <end position="147"/>
    </location>
</feature>
<gene>
    <name evidence="2" type="ORF">EVAR_69787_1</name>
</gene>
<evidence type="ECO:0000256" key="1">
    <source>
        <dbReference type="SAM" id="MobiDB-lite"/>
    </source>
</evidence>
<reference evidence="2 3" key="1">
    <citation type="journal article" date="2019" name="Commun. Biol.">
        <title>The bagworm genome reveals a unique fibroin gene that provides high tensile strength.</title>
        <authorList>
            <person name="Kono N."/>
            <person name="Nakamura H."/>
            <person name="Ohtoshi R."/>
            <person name="Tomita M."/>
            <person name="Numata K."/>
            <person name="Arakawa K."/>
        </authorList>
    </citation>
    <scope>NUCLEOTIDE SEQUENCE [LARGE SCALE GENOMIC DNA]</scope>
</reference>
<comment type="caution">
    <text evidence="2">The sequence shown here is derived from an EMBL/GenBank/DDBJ whole genome shotgun (WGS) entry which is preliminary data.</text>
</comment>